<keyword evidence="3" id="KW-1185">Reference proteome</keyword>
<proteinExistence type="predicted"/>
<feature type="compositionally biased region" description="Basic and acidic residues" evidence="1">
    <location>
        <begin position="1"/>
        <end position="21"/>
    </location>
</feature>
<organism evidence="2 3">
    <name type="scientific">Deinococcus actinosclerus</name>
    <dbReference type="NCBI Taxonomy" id="1768108"/>
    <lineage>
        <taxon>Bacteria</taxon>
        <taxon>Thermotogati</taxon>
        <taxon>Deinococcota</taxon>
        <taxon>Deinococci</taxon>
        <taxon>Deinococcales</taxon>
        <taxon>Deinococcaceae</taxon>
        <taxon>Deinococcus</taxon>
    </lineage>
</organism>
<evidence type="ECO:0000313" key="3">
    <source>
        <dbReference type="Proteomes" id="UP000060071"/>
    </source>
</evidence>
<reference evidence="2 3" key="1">
    <citation type="submission" date="2015-12" db="EMBL/GenBank/DDBJ databases">
        <authorList>
            <person name="Kim M.K."/>
            <person name="Srinivasan S."/>
            <person name="Lee J.-J."/>
            <person name="Kim K."/>
        </authorList>
    </citation>
    <scope>NUCLEOTIDE SEQUENCE [LARGE SCALE GENOMIC DNA]</scope>
    <source>
        <strain evidence="2 3">BM2</strain>
    </source>
</reference>
<dbReference type="EMBL" id="CP013910">
    <property type="protein sequence ID" value="ALW89634.1"/>
    <property type="molecule type" value="Genomic_DNA"/>
</dbReference>
<feature type="region of interest" description="Disordered" evidence="1">
    <location>
        <begin position="1"/>
        <end position="28"/>
    </location>
</feature>
<accession>A0ABM5X737</accession>
<dbReference type="Proteomes" id="UP000060071">
    <property type="component" value="Chromosome"/>
</dbReference>
<sequence>MTHMTAKDSKSTPKKAEDATRHPLALLADRPQRAESSYSAAKFGECQGCGGRSGSLDAEGICGVCHDAAYLAEWQAYAEQLESALRAQAEAWGVVEAIATAEPPIGAQEARIFAQKALALAQAGAGSEGGEVQ</sequence>
<protein>
    <submittedName>
        <fullName evidence="2">Uncharacterized protein</fullName>
    </submittedName>
</protein>
<name>A0ABM5X737_9DEIO</name>
<evidence type="ECO:0000256" key="1">
    <source>
        <dbReference type="SAM" id="MobiDB-lite"/>
    </source>
</evidence>
<evidence type="ECO:0000313" key="2">
    <source>
        <dbReference type="EMBL" id="ALW89634.1"/>
    </source>
</evidence>
<gene>
    <name evidence="2" type="ORF">AUC44_12600</name>
</gene>